<reference evidence="8" key="1">
    <citation type="journal article" date="2019" name="Int. J. Syst. Evol. Microbiol.">
        <title>The Global Catalogue of Microorganisms (GCM) 10K type strain sequencing project: providing services to taxonomists for standard genome sequencing and annotation.</title>
        <authorList>
            <consortium name="The Broad Institute Genomics Platform"/>
            <consortium name="The Broad Institute Genome Sequencing Center for Infectious Disease"/>
            <person name="Wu L."/>
            <person name="Ma J."/>
        </authorList>
    </citation>
    <scope>NUCLEOTIDE SEQUENCE [LARGE SCALE GENOMIC DNA]</scope>
    <source>
        <strain evidence="8">JCM 18054</strain>
    </source>
</reference>
<evidence type="ECO:0000313" key="8">
    <source>
        <dbReference type="Proteomes" id="UP001500192"/>
    </source>
</evidence>
<comment type="caution">
    <text evidence="7">The sequence shown here is derived from an EMBL/GenBank/DDBJ whole genome shotgun (WGS) entry which is preliminary data.</text>
</comment>
<keyword evidence="8" id="KW-1185">Reference proteome</keyword>
<evidence type="ECO:0000256" key="2">
    <source>
        <dbReference type="ARBA" id="ARBA00022559"/>
    </source>
</evidence>
<organism evidence="7 8">
    <name type="scientific">Amycolatopsis dongchuanensis</name>
    <dbReference type="NCBI Taxonomy" id="1070866"/>
    <lineage>
        <taxon>Bacteria</taxon>
        <taxon>Bacillati</taxon>
        <taxon>Actinomycetota</taxon>
        <taxon>Actinomycetes</taxon>
        <taxon>Pseudonocardiales</taxon>
        <taxon>Pseudonocardiaceae</taxon>
        <taxon>Amycolatopsis</taxon>
    </lineage>
</organism>
<accession>A0ABP9QVM8</accession>
<dbReference type="PROSITE" id="PS51404">
    <property type="entry name" value="DYP_PEROXIDASE"/>
    <property type="match status" value="1"/>
</dbReference>
<name>A0ABP9QVM8_9PSEU</name>
<dbReference type="EMBL" id="BAABIB010000079">
    <property type="protein sequence ID" value="GAA5168330.1"/>
    <property type="molecule type" value="Genomic_DNA"/>
</dbReference>
<gene>
    <name evidence="7" type="ORF">GCM10023214_43950</name>
</gene>
<keyword evidence="3" id="KW-0479">Metal-binding</keyword>
<dbReference type="PANTHER" id="PTHR30521:SF5">
    <property type="entry name" value="BLR4509 PROTEIN"/>
    <property type="match status" value="1"/>
</dbReference>
<dbReference type="InterPro" id="IPR006314">
    <property type="entry name" value="Dyp_peroxidase"/>
</dbReference>
<evidence type="ECO:0000256" key="1">
    <source>
        <dbReference type="ARBA" id="ARBA00001970"/>
    </source>
</evidence>
<keyword evidence="5" id="KW-0408">Iron</keyword>
<keyword evidence="4" id="KW-0560">Oxidoreductase</keyword>
<dbReference type="NCBIfam" id="TIGR01413">
    <property type="entry name" value="Dyp_perox_fam"/>
    <property type="match status" value="1"/>
</dbReference>
<comment type="cofactor">
    <cofactor evidence="1">
        <name>heme b</name>
        <dbReference type="ChEBI" id="CHEBI:60344"/>
    </cofactor>
</comment>
<dbReference type="GO" id="GO:0004601">
    <property type="term" value="F:peroxidase activity"/>
    <property type="evidence" value="ECO:0007669"/>
    <property type="project" value="UniProtKB-KW"/>
</dbReference>
<sequence length="450" mass="48688">MDTLDLDDVQGLVVRGYGRLRHAAFLLYGVADAETARNALGRWAGQVTSGAVVSPESAVNVALTAAGLRALAVSASIVASFSPAFAEGMTTEHRSRLLGDVGDADPRRWSWGGPGGAEVHVLVLVYAATADALRRRVNALERGAGGLSRLAVLPTDPLTGREPFGFRDGLSQPRLAGVVGGDGGIAPGEFVLGYRNAYGRFTERPVLPASVDPDNLLPRDEAGSGGADLGRNGSYLVLRQLSQDVDGFWSYVREHGGDGAEGARRLAAKMMGRWPSGAPVVLSPERDDPELAGHDFRYHETDPDGLACPLGAHVRRANPRDSLPPRPGSAESMTINDRHRLLRRGRSYTRRQRGGDTERGLYFLCLNANLARQYEFVQHSWLNDPTFDGLRDDPDPLVAPRVREDAVFTEQARPVRVRHRALPEFVRVRGGAYFFLPGIAALRYLATVTA</sequence>
<dbReference type="RefSeq" id="WP_346054773.1">
    <property type="nucleotide sequence ID" value="NZ_BAABIB010000079.1"/>
</dbReference>
<keyword evidence="2 7" id="KW-0575">Peroxidase</keyword>
<comment type="similarity">
    <text evidence="6">Belongs to the DyP-type peroxidase family.</text>
</comment>
<evidence type="ECO:0000256" key="4">
    <source>
        <dbReference type="ARBA" id="ARBA00023002"/>
    </source>
</evidence>
<proteinExistence type="inferred from homology"/>
<evidence type="ECO:0000256" key="6">
    <source>
        <dbReference type="ARBA" id="ARBA00025737"/>
    </source>
</evidence>
<evidence type="ECO:0000256" key="5">
    <source>
        <dbReference type="ARBA" id="ARBA00023004"/>
    </source>
</evidence>
<protein>
    <submittedName>
        <fullName evidence="7">Peroxidase</fullName>
    </submittedName>
</protein>
<dbReference type="SUPFAM" id="SSF54909">
    <property type="entry name" value="Dimeric alpha+beta barrel"/>
    <property type="match status" value="1"/>
</dbReference>
<evidence type="ECO:0000313" key="7">
    <source>
        <dbReference type="EMBL" id="GAA5168330.1"/>
    </source>
</evidence>
<dbReference type="Proteomes" id="UP001500192">
    <property type="component" value="Unassembled WGS sequence"/>
</dbReference>
<dbReference type="InterPro" id="IPR011008">
    <property type="entry name" value="Dimeric_a/b-barrel"/>
</dbReference>
<dbReference type="PANTHER" id="PTHR30521">
    <property type="entry name" value="DEFERROCHELATASE/PEROXIDASE"/>
    <property type="match status" value="1"/>
</dbReference>
<evidence type="ECO:0000256" key="3">
    <source>
        <dbReference type="ARBA" id="ARBA00022723"/>
    </source>
</evidence>